<proteinExistence type="predicted"/>
<name>A0A0N0P783_LEPSE</name>
<dbReference type="PANTHER" id="PTHR37832">
    <property type="entry name" value="BLL2683 PROTEIN"/>
    <property type="match status" value="1"/>
</dbReference>
<dbReference type="OMA" id="IELHFGA"/>
<evidence type="ECO:0000313" key="2">
    <source>
        <dbReference type="EMBL" id="KPI88027.1"/>
    </source>
</evidence>
<comment type="caution">
    <text evidence="2">The sequence shown here is derived from an EMBL/GenBank/DDBJ whole genome shotgun (WGS) entry which is preliminary data.</text>
</comment>
<dbReference type="VEuPathDB" id="TriTrypDB:Lsey_0065_0250"/>
<gene>
    <name evidence="2" type="ORF">ABL78_2903</name>
</gene>
<dbReference type="Pfam" id="PF07876">
    <property type="entry name" value="Dabb"/>
    <property type="match status" value="1"/>
</dbReference>
<dbReference type="Gene3D" id="3.30.70.100">
    <property type="match status" value="1"/>
</dbReference>
<dbReference type="SMART" id="SM00886">
    <property type="entry name" value="Dabb"/>
    <property type="match status" value="1"/>
</dbReference>
<reference evidence="2 3" key="1">
    <citation type="journal article" date="2015" name="PLoS Pathog.">
        <title>Leptomonas seymouri: Adaptations to the Dixenous Life Cycle Analyzed by Genome Sequencing, Transcriptome Profiling and Co-infection with Leishmania donovani.</title>
        <authorList>
            <person name="Kraeva N."/>
            <person name="Butenko A."/>
            <person name="Hlavacova J."/>
            <person name="Kostygov A."/>
            <person name="Myskova J."/>
            <person name="Grybchuk D."/>
            <person name="Lestinova T."/>
            <person name="Votypka J."/>
            <person name="Volf P."/>
            <person name="Opperdoes F."/>
            <person name="Flegontov P."/>
            <person name="Lukes J."/>
            <person name="Yurchenko V."/>
        </authorList>
    </citation>
    <scope>NUCLEOTIDE SEQUENCE [LARGE SCALE GENOMIC DNA]</scope>
    <source>
        <strain evidence="2 3">ATCC 30220</strain>
    </source>
</reference>
<evidence type="ECO:0000313" key="3">
    <source>
        <dbReference type="Proteomes" id="UP000038009"/>
    </source>
</evidence>
<keyword evidence="3" id="KW-1185">Reference proteome</keyword>
<dbReference type="OrthoDB" id="42919at2759"/>
<sequence>MEIDAVSAVPEERQQSLLPAVNSVCHSVHLKLKDELDGEKLSELLKKVRQNVPGLIELHFGANDMQAYPKKTESPDGNTHALFSRHQNGQYLKIYQTHPAHLELANYLLSKAERPPTVIDFVNIKSHL</sequence>
<protein>
    <recommendedName>
        <fullName evidence="1">Stress-response A/B barrel domain-containing protein</fullName>
    </recommendedName>
</protein>
<organism evidence="2 3">
    <name type="scientific">Leptomonas seymouri</name>
    <dbReference type="NCBI Taxonomy" id="5684"/>
    <lineage>
        <taxon>Eukaryota</taxon>
        <taxon>Discoba</taxon>
        <taxon>Euglenozoa</taxon>
        <taxon>Kinetoplastea</taxon>
        <taxon>Metakinetoplastina</taxon>
        <taxon>Trypanosomatida</taxon>
        <taxon>Trypanosomatidae</taxon>
        <taxon>Leishmaniinae</taxon>
        <taxon>Leptomonas</taxon>
    </lineage>
</organism>
<feature type="domain" description="Stress-response A/B barrel" evidence="1">
    <location>
        <begin position="24"/>
        <end position="121"/>
    </location>
</feature>
<dbReference type="Proteomes" id="UP000038009">
    <property type="component" value="Unassembled WGS sequence"/>
</dbReference>
<accession>A0A0N0P783</accession>
<dbReference type="PANTHER" id="PTHR37832:SF1">
    <property type="entry name" value="STRESS-RESPONSE A_B BARREL DOMAIN-CONTAINING PROTEIN"/>
    <property type="match status" value="1"/>
</dbReference>
<dbReference type="PROSITE" id="PS51502">
    <property type="entry name" value="S_R_A_B_BARREL"/>
    <property type="match status" value="1"/>
</dbReference>
<dbReference type="SUPFAM" id="SSF54909">
    <property type="entry name" value="Dimeric alpha+beta barrel"/>
    <property type="match status" value="1"/>
</dbReference>
<dbReference type="InterPro" id="IPR013097">
    <property type="entry name" value="Dabb"/>
</dbReference>
<dbReference type="AlphaFoldDB" id="A0A0N0P783"/>
<dbReference type="EMBL" id="LJSK01000065">
    <property type="protein sequence ID" value="KPI88027.1"/>
    <property type="molecule type" value="Genomic_DNA"/>
</dbReference>
<evidence type="ECO:0000259" key="1">
    <source>
        <dbReference type="PROSITE" id="PS51502"/>
    </source>
</evidence>
<dbReference type="InterPro" id="IPR011008">
    <property type="entry name" value="Dimeric_a/b-barrel"/>
</dbReference>